<dbReference type="Gene3D" id="3.40.50.720">
    <property type="entry name" value="NAD(P)-binding Rossmann-like Domain"/>
    <property type="match status" value="1"/>
</dbReference>
<gene>
    <name evidence="5 7" type="primary">gmd</name>
    <name evidence="7" type="ORF">WKR92_05100</name>
</gene>
<evidence type="ECO:0000256" key="4">
    <source>
        <dbReference type="ARBA" id="ARBA00023239"/>
    </source>
</evidence>
<protein>
    <recommendedName>
        <fullName evidence="3 5">GDP-mannose 4,6-dehydratase</fullName>
        <ecNumber evidence="3 5">4.2.1.47</ecNumber>
    </recommendedName>
    <alternativeName>
        <fullName evidence="5">GDP-D-mannose dehydratase</fullName>
    </alternativeName>
</protein>
<sequence length="378" mass="43355">MKIALITGITGQDGAYLAEFLLKKGYFVHGVKRRSSLFNTDRIDHLYQDPHEKERRFKLHYGDLTDATNLIRIVQEVQPDEIYNLAAQSHVKVSFDTPEYTANADGLGTLRLLEAVRILGMTDKCRIYQASTSELYGLVQEVPQNENTPFYPRSPYAVAKLYAYWITVNYREAYKMYACNGILFNHESPVRGETFVTRKITRGVSKIALGLQDCLYLGNLSAQRDWGHAKDYIEAMWLMLQQDTPEDYVIATGITTTVREFVRQSFEEIGIEVEFAGKDENEKGVIVDFDEERVAAYGLNKESIKMGQTVVRVDPRYFRPTEVELLIGDASKANKQLGWKPKYGLAALIEEMMQSDIKEMQKDDYLKKGGFKIFNYFE</sequence>
<keyword evidence="5" id="KW-0521">NADP</keyword>
<evidence type="ECO:0000313" key="8">
    <source>
        <dbReference type="Proteomes" id="UP001580928"/>
    </source>
</evidence>
<evidence type="ECO:0000256" key="5">
    <source>
        <dbReference type="HAMAP-Rule" id="MF_00955"/>
    </source>
</evidence>
<dbReference type="RefSeq" id="WP_375556745.1">
    <property type="nucleotide sequence ID" value="NZ_JBBVGT010000002.1"/>
</dbReference>
<keyword evidence="4 5" id="KW-0456">Lyase</keyword>
<evidence type="ECO:0000256" key="3">
    <source>
        <dbReference type="ARBA" id="ARBA00011989"/>
    </source>
</evidence>
<evidence type="ECO:0000256" key="1">
    <source>
        <dbReference type="ARBA" id="ARBA00001937"/>
    </source>
</evidence>
<proteinExistence type="inferred from homology"/>
<dbReference type="EMBL" id="JBBVGT010000002">
    <property type="protein sequence ID" value="MFB5945201.1"/>
    <property type="molecule type" value="Genomic_DNA"/>
</dbReference>
<dbReference type="EC" id="4.2.1.47" evidence="3 5"/>
<keyword evidence="8" id="KW-1185">Reference proteome</keyword>
<comment type="function">
    <text evidence="5">Catalyzes the conversion of GDP-D-mannose to GDP-4-dehydro-6-deoxy-D-mannose.</text>
</comment>
<dbReference type="NCBIfam" id="TIGR01472">
    <property type="entry name" value="gmd"/>
    <property type="match status" value="1"/>
</dbReference>
<evidence type="ECO:0000256" key="2">
    <source>
        <dbReference type="ARBA" id="ARBA00009263"/>
    </source>
</evidence>
<dbReference type="InterPro" id="IPR036291">
    <property type="entry name" value="NAD(P)-bd_dom_sf"/>
</dbReference>
<dbReference type="InterPro" id="IPR006368">
    <property type="entry name" value="GDP_Man_deHydtase"/>
</dbReference>
<dbReference type="SUPFAM" id="SSF51735">
    <property type="entry name" value="NAD(P)-binding Rossmann-fold domains"/>
    <property type="match status" value="1"/>
</dbReference>
<dbReference type="PANTHER" id="PTHR43715">
    <property type="entry name" value="GDP-MANNOSE 4,6-DEHYDRATASE"/>
    <property type="match status" value="1"/>
</dbReference>
<dbReference type="Pfam" id="PF16363">
    <property type="entry name" value="GDP_Man_Dehyd"/>
    <property type="match status" value="1"/>
</dbReference>
<dbReference type="PANTHER" id="PTHR43715:SF1">
    <property type="entry name" value="GDP-MANNOSE 4,6 DEHYDRATASE"/>
    <property type="match status" value="1"/>
</dbReference>
<dbReference type="InterPro" id="IPR016040">
    <property type="entry name" value="NAD(P)-bd_dom"/>
</dbReference>
<dbReference type="Gene3D" id="3.90.25.10">
    <property type="entry name" value="UDP-galactose 4-epimerase, domain 1"/>
    <property type="match status" value="1"/>
</dbReference>
<name>A0ABV5CCK0_9SPHI</name>
<dbReference type="CDD" id="cd05260">
    <property type="entry name" value="GDP_MD_SDR_e"/>
    <property type="match status" value="1"/>
</dbReference>
<comment type="caution">
    <text evidence="5">Lacks conserved residue(s) required for the propagation of feature annotation.</text>
</comment>
<comment type="similarity">
    <text evidence="2 5">Belongs to the NAD(P)-dependent epimerase/dehydratase family. GDP-mannose 4,6-dehydratase subfamily.</text>
</comment>
<dbReference type="HAMAP" id="MF_00955">
    <property type="entry name" value="GDP_Man_dehydratase"/>
    <property type="match status" value="1"/>
</dbReference>
<comment type="caution">
    <text evidence="7">The sequence shown here is derived from an EMBL/GenBank/DDBJ whole genome shotgun (WGS) entry which is preliminary data.</text>
</comment>
<evidence type="ECO:0000259" key="6">
    <source>
        <dbReference type="Pfam" id="PF16363"/>
    </source>
</evidence>
<comment type="cofactor">
    <cofactor evidence="1 5">
        <name>NADP(+)</name>
        <dbReference type="ChEBI" id="CHEBI:58349"/>
    </cofactor>
</comment>
<reference evidence="7 8" key="1">
    <citation type="submission" date="2024-04" db="EMBL/GenBank/DDBJ databases">
        <title>Albibacterium profundi sp. nov., isolated from sediment of the Challenger Deep of Mariana Trench.</title>
        <authorList>
            <person name="Wang Y."/>
        </authorList>
    </citation>
    <scope>NUCLEOTIDE SEQUENCE [LARGE SCALE GENOMIC DNA]</scope>
    <source>
        <strain evidence="7 8">RHL897</strain>
    </source>
</reference>
<comment type="catalytic activity">
    <reaction evidence="5">
        <text>GDP-alpha-D-mannose = GDP-4-dehydro-alpha-D-rhamnose + H2O</text>
        <dbReference type="Rhea" id="RHEA:23820"/>
        <dbReference type="ChEBI" id="CHEBI:15377"/>
        <dbReference type="ChEBI" id="CHEBI:57527"/>
        <dbReference type="ChEBI" id="CHEBI:57964"/>
        <dbReference type="EC" id="4.2.1.47"/>
    </reaction>
</comment>
<feature type="domain" description="NAD(P)-binding" evidence="6">
    <location>
        <begin position="5"/>
        <end position="352"/>
    </location>
</feature>
<dbReference type="Proteomes" id="UP001580928">
    <property type="component" value="Unassembled WGS sequence"/>
</dbReference>
<accession>A0ABV5CCK0</accession>
<organism evidence="7 8">
    <name type="scientific">Albibacterium profundi</name>
    <dbReference type="NCBI Taxonomy" id="3134906"/>
    <lineage>
        <taxon>Bacteria</taxon>
        <taxon>Pseudomonadati</taxon>
        <taxon>Bacteroidota</taxon>
        <taxon>Sphingobacteriia</taxon>
        <taxon>Sphingobacteriales</taxon>
        <taxon>Sphingobacteriaceae</taxon>
        <taxon>Albibacterium</taxon>
    </lineage>
</organism>
<evidence type="ECO:0000313" key="7">
    <source>
        <dbReference type="EMBL" id="MFB5945201.1"/>
    </source>
</evidence>
<dbReference type="GO" id="GO:0008446">
    <property type="term" value="F:GDP-mannose 4,6-dehydratase activity"/>
    <property type="evidence" value="ECO:0007669"/>
    <property type="project" value="UniProtKB-EC"/>
</dbReference>